<keyword evidence="2" id="KW-1185">Reference proteome</keyword>
<sequence>MDAGDSLQAFAAKWRAAWPEQTVLDLFVPPAQRLSAAAWASLLFELHSAAFTLEHEAVRDGKTGWWAEELQRLQGGAPRHPLTQALADVDAPFAAMAVPMLSVVRDVPLLAGDTTSLFARLRPFAEAVSACEAAVFASRAHATDADSLIAEWLVLRLPDGLAAFDRGMLPLHLRARYAAFADNAPPPALRRDWLAELEAAVPRTAAGNWFREAQRRFLRRRIRALAADAGPRPGPGHVWDAWRAVRSR</sequence>
<accession>A0A917FPU5</accession>
<gene>
    <name evidence="1" type="ORF">GCM10010960_17660</name>
</gene>
<dbReference type="Proteomes" id="UP000632858">
    <property type="component" value="Unassembled WGS sequence"/>
</dbReference>
<reference evidence="1" key="2">
    <citation type="submission" date="2020-09" db="EMBL/GenBank/DDBJ databases">
        <authorList>
            <person name="Sun Q."/>
            <person name="Zhou Y."/>
        </authorList>
    </citation>
    <scope>NUCLEOTIDE SEQUENCE</scope>
    <source>
        <strain evidence="1">CGMCC 1.12726</strain>
    </source>
</reference>
<evidence type="ECO:0000313" key="2">
    <source>
        <dbReference type="Proteomes" id="UP000632858"/>
    </source>
</evidence>
<comment type="caution">
    <text evidence="1">The sequence shown here is derived from an EMBL/GenBank/DDBJ whole genome shotgun (WGS) entry which is preliminary data.</text>
</comment>
<dbReference type="RefSeq" id="WP_188450038.1">
    <property type="nucleotide sequence ID" value="NZ_BMFO01000004.1"/>
</dbReference>
<reference evidence="1" key="1">
    <citation type="journal article" date="2014" name="Int. J. Syst. Evol. Microbiol.">
        <title>Complete genome sequence of Corynebacterium casei LMG S-19264T (=DSM 44701T), isolated from a smear-ripened cheese.</title>
        <authorList>
            <consortium name="US DOE Joint Genome Institute (JGI-PGF)"/>
            <person name="Walter F."/>
            <person name="Albersmeier A."/>
            <person name="Kalinowski J."/>
            <person name="Ruckert C."/>
        </authorList>
    </citation>
    <scope>NUCLEOTIDE SEQUENCE</scope>
    <source>
        <strain evidence="1">CGMCC 1.12726</strain>
    </source>
</reference>
<name>A0A917FPU5_9GAMM</name>
<dbReference type="AlphaFoldDB" id="A0A917FPU5"/>
<protein>
    <recommendedName>
        <fullName evidence="3">Phytoene/squalene synthase family protein</fullName>
    </recommendedName>
</protein>
<organism evidence="1 2">
    <name type="scientific">Arenimonas maotaiensis</name>
    <dbReference type="NCBI Taxonomy" id="1446479"/>
    <lineage>
        <taxon>Bacteria</taxon>
        <taxon>Pseudomonadati</taxon>
        <taxon>Pseudomonadota</taxon>
        <taxon>Gammaproteobacteria</taxon>
        <taxon>Lysobacterales</taxon>
        <taxon>Lysobacteraceae</taxon>
        <taxon>Arenimonas</taxon>
    </lineage>
</organism>
<evidence type="ECO:0000313" key="1">
    <source>
        <dbReference type="EMBL" id="GGF96483.1"/>
    </source>
</evidence>
<dbReference type="EMBL" id="BMFO01000004">
    <property type="protein sequence ID" value="GGF96483.1"/>
    <property type="molecule type" value="Genomic_DNA"/>
</dbReference>
<proteinExistence type="predicted"/>
<evidence type="ECO:0008006" key="3">
    <source>
        <dbReference type="Google" id="ProtNLM"/>
    </source>
</evidence>